<name>A0A5Q0BIX9_9GAMM</name>
<protein>
    <submittedName>
        <fullName evidence="2">Rrf2 family transcriptional regulator</fullName>
    </submittedName>
</protein>
<proteinExistence type="predicted"/>
<dbReference type="AlphaFoldDB" id="A0A5Q0BIX9"/>
<sequence>MQLTQFTDYSLRTLIYLARQPEPGMATIAEIADYFQISKAHLVKAANNLANHGYIETMRGKGGGIRLARPANSIGIGELVRITEPHTDLVECFDMRTNQCRIARGCALKGMLYESRQAFMAVLDKYTLAEAAGGGGAAMAVFSGGGKHVEENGDDT</sequence>
<dbReference type="PROSITE" id="PS51197">
    <property type="entry name" value="HTH_RRF2_2"/>
    <property type="match status" value="1"/>
</dbReference>
<dbReference type="SUPFAM" id="SSF46785">
    <property type="entry name" value="Winged helix' DNA-binding domain"/>
    <property type="match status" value="1"/>
</dbReference>
<dbReference type="PANTHER" id="PTHR33221:SF4">
    <property type="entry name" value="HTH-TYPE TRANSCRIPTIONAL REPRESSOR NSRR"/>
    <property type="match status" value="1"/>
</dbReference>
<dbReference type="Pfam" id="PF02082">
    <property type="entry name" value="Rrf2"/>
    <property type="match status" value="1"/>
</dbReference>
<dbReference type="InterPro" id="IPR000944">
    <property type="entry name" value="Tscrpt_reg_Rrf2"/>
</dbReference>
<dbReference type="InterPro" id="IPR036390">
    <property type="entry name" value="WH_DNA-bd_sf"/>
</dbReference>
<dbReference type="NCBIfam" id="TIGR00738">
    <property type="entry name" value="rrf2_super"/>
    <property type="match status" value="1"/>
</dbReference>
<dbReference type="InterPro" id="IPR030489">
    <property type="entry name" value="TR_Rrf2-type_CS"/>
</dbReference>
<evidence type="ECO:0000313" key="3">
    <source>
        <dbReference type="Proteomes" id="UP000325755"/>
    </source>
</evidence>
<dbReference type="RefSeq" id="WP_153248081.1">
    <property type="nucleotide sequence ID" value="NZ_CP044205.1"/>
</dbReference>
<dbReference type="GO" id="GO:0003700">
    <property type="term" value="F:DNA-binding transcription factor activity"/>
    <property type="evidence" value="ECO:0007669"/>
    <property type="project" value="TreeGrafter"/>
</dbReference>
<dbReference type="EMBL" id="CP044205">
    <property type="protein sequence ID" value="QFY42098.1"/>
    <property type="molecule type" value="Genomic_DNA"/>
</dbReference>
<dbReference type="GO" id="GO:0005829">
    <property type="term" value="C:cytosol"/>
    <property type="evidence" value="ECO:0007669"/>
    <property type="project" value="TreeGrafter"/>
</dbReference>
<dbReference type="GO" id="GO:0003677">
    <property type="term" value="F:DNA binding"/>
    <property type="evidence" value="ECO:0007669"/>
    <property type="project" value="UniProtKB-KW"/>
</dbReference>
<dbReference type="FunCoup" id="A0A5Q0BIX9">
    <property type="interactions" value="244"/>
</dbReference>
<dbReference type="Proteomes" id="UP000325755">
    <property type="component" value="Chromosome"/>
</dbReference>
<dbReference type="Gene3D" id="1.10.10.10">
    <property type="entry name" value="Winged helix-like DNA-binding domain superfamily/Winged helix DNA-binding domain"/>
    <property type="match status" value="1"/>
</dbReference>
<keyword evidence="3" id="KW-1185">Reference proteome</keyword>
<dbReference type="InterPro" id="IPR036388">
    <property type="entry name" value="WH-like_DNA-bd_sf"/>
</dbReference>
<gene>
    <name evidence="2" type="ORF">F6R98_05205</name>
</gene>
<accession>A0A5Q0BIX9</accession>
<reference evidence="2 3" key="1">
    <citation type="submission" date="2019-09" db="EMBL/GenBank/DDBJ databases">
        <title>Ecophysiology of the spiral-shaped methanotroph Methylospira mobilis as revealed by the complete genome sequence.</title>
        <authorList>
            <person name="Oshkin I.Y."/>
            <person name="Dedysh S.N."/>
            <person name="Miroshnikov K."/>
            <person name="Danilova O.V."/>
            <person name="Hakobyan A."/>
            <person name="Liesack W."/>
        </authorList>
    </citation>
    <scope>NUCLEOTIDE SEQUENCE [LARGE SCALE GENOMIC DNA]</scope>
    <source>
        <strain evidence="2 3">Shm1</strain>
    </source>
</reference>
<dbReference type="PANTHER" id="PTHR33221">
    <property type="entry name" value="WINGED HELIX-TURN-HELIX TRANSCRIPTIONAL REGULATOR, RRF2 FAMILY"/>
    <property type="match status" value="1"/>
</dbReference>
<keyword evidence="1" id="KW-0238">DNA-binding</keyword>
<evidence type="ECO:0000313" key="2">
    <source>
        <dbReference type="EMBL" id="QFY42098.1"/>
    </source>
</evidence>
<dbReference type="KEGG" id="mmob:F6R98_05205"/>
<organism evidence="2 3">
    <name type="scientific">Candidatus Methylospira mobilis</name>
    <dbReference type="NCBI Taxonomy" id="1808979"/>
    <lineage>
        <taxon>Bacteria</taxon>
        <taxon>Pseudomonadati</taxon>
        <taxon>Pseudomonadota</taxon>
        <taxon>Gammaproteobacteria</taxon>
        <taxon>Methylococcales</taxon>
        <taxon>Methylococcaceae</taxon>
        <taxon>Candidatus Methylospira</taxon>
    </lineage>
</organism>
<evidence type="ECO:0000256" key="1">
    <source>
        <dbReference type="ARBA" id="ARBA00023125"/>
    </source>
</evidence>
<dbReference type="PROSITE" id="PS01332">
    <property type="entry name" value="HTH_RRF2_1"/>
    <property type="match status" value="1"/>
</dbReference>
<dbReference type="OrthoDB" id="9795923at2"/>
<dbReference type="InParanoid" id="A0A5Q0BIX9"/>